<dbReference type="HOGENOM" id="CLU_844065_0_0_10"/>
<evidence type="ECO:0000313" key="2">
    <source>
        <dbReference type="EMBL" id="AFH50638.1"/>
    </source>
</evidence>
<dbReference type="EMBL" id="CP003418">
    <property type="protein sequence ID" value="AFH50638.1"/>
    <property type="molecule type" value="Genomic_DNA"/>
</dbReference>
<evidence type="ECO:0000313" key="3">
    <source>
        <dbReference type="Proteomes" id="UP000007394"/>
    </source>
</evidence>
<dbReference type="KEGG" id="ial:IALB_2935"/>
<keyword evidence="1" id="KW-1133">Transmembrane helix</keyword>
<keyword evidence="1" id="KW-0812">Transmembrane</keyword>
<feature type="transmembrane region" description="Helical" evidence="1">
    <location>
        <begin position="137"/>
        <end position="163"/>
    </location>
</feature>
<keyword evidence="3" id="KW-1185">Reference proteome</keyword>
<sequence>MVTQTIKPPKDNTRDFLNPDITNNELERELEEYTKSAVRNIQFAVVFKPALISFAALILSFFLDLSTVPVLGNVTVDLARALFPTWQPAQETISPYSFWWLPVLTYAFFVFMAFLAFNKLKLEIIRTPASATIDRIINSYTSVIDSISTALPLIGAAILLISIKLGEEIFLGLSVPFEVKALIVLAIGKLFEPVLDQLGVEFQNVVNHVEDIREKYFSRIQIENSKNLMKQLNQVAGGNNAGAANLSIADLEKYKLLVEHSAKLSEIMHKNFASISMLAEKINQIDTVSSQKIQELSTLANSIQQASSSLSDEKTLTGLKYLESIVVKK</sequence>
<dbReference type="Proteomes" id="UP000007394">
    <property type="component" value="Chromosome"/>
</dbReference>
<gene>
    <name evidence="2" type="ordered locus">IALB_2935</name>
</gene>
<dbReference type="STRING" id="945713.IALB_2935"/>
<proteinExistence type="predicted"/>
<evidence type="ECO:0000256" key="1">
    <source>
        <dbReference type="SAM" id="Phobius"/>
    </source>
</evidence>
<feature type="transmembrane region" description="Helical" evidence="1">
    <location>
        <begin position="98"/>
        <end position="117"/>
    </location>
</feature>
<reference evidence="2 3" key="1">
    <citation type="journal article" date="2012" name="Front. Microbiol.">
        <title>Complete genome of Ignavibacterium album, a metabolically versatile, flagellated, facultative anaerobe from the phylum Chlorobi.</title>
        <authorList>
            <person name="Liu Z."/>
            <person name="Frigaard N.-U."/>
            <person name="Vogl K."/>
            <person name="Iino T."/>
            <person name="Ohkuma M."/>
            <person name="Overmann J."/>
            <person name="Bryant D.A."/>
        </authorList>
    </citation>
    <scope>NUCLEOTIDE SEQUENCE [LARGE SCALE GENOMIC DNA]</scope>
    <source>
        <strain evidence="3">DSM 19864 / JCM 16511 / NBRC 101810 / Mat9-16</strain>
    </source>
</reference>
<keyword evidence="1" id="KW-0472">Membrane</keyword>
<dbReference type="RefSeq" id="WP_014561777.1">
    <property type="nucleotide sequence ID" value="NC_017464.1"/>
</dbReference>
<organism evidence="2 3">
    <name type="scientific">Ignavibacterium album (strain DSM 19864 / JCM 16511 / NBRC 101810 / Mat9-16)</name>
    <dbReference type="NCBI Taxonomy" id="945713"/>
    <lineage>
        <taxon>Bacteria</taxon>
        <taxon>Pseudomonadati</taxon>
        <taxon>Ignavibacteriota</taxon>
        <taxon>Ignavibacteria</taxon>
        <taxon>Ignavibacteriales</taxon>
        <taxon>Ignavibacteriaceae</taxon>
        <taxon>Ignavibacterium</taxon>
    </lineage>
</organism>
<dbReference type="AlphaFoldDB" id="I0ANT1"/>
<name>I0ANT1_IGNAJ</name>
<feature type="transmembrane region" description="Helical" evidence="1">
    <location>
        <begin position="43"/>
        <end position="63"/>
    </location>
</feature>
<accession>I0ANT1</accession>
<protein>
    <submittedName>
        <fullName evidence="2">Uncharacterized protein</fullName>
    </submittedName>
</protein>